<dbReference type="EMBL" id="DTLI01000219">
    <property type="protein sequence ID" value="HHS53008.1"/>
    <property type="molecule type" value="Genomic_DNA"/>
</dbReference>
<evidence type="ECO:0000313" key="2">
    <source>
        <dbReference type="EMBL" id="HHS53008.1"/>
    </source>
</evidence>
<dbReference type="PANTHER" id="PTHR36842">
    <property type="entry name" value="PROTEIN TOLB HOMOLOG"/>
    <property type="match status" value="1"/>
</dbReference>
<sequence length="930" mass="103590">MKLRFLFLMIFVLTIAFGAKFRPKTSHRLKPIDKKKEFAERIKHDKKLSRKKQNVGRRQCSTPQGEFMIDTSRILGGPAEGEQLSPQVAFDGTNYFVVWGDYDFEMLVGTRINQQGAVLDTDGIIIAETYSDWEESKPGIAFGNGIYLVVWSDDYESILGKRISPDGVILDTMPIVITSSYYEPFQPQVAFDGSNFLVVWTEYRGDCDIYGARVTPSGIVLDPVGIPICWVIQDQEEPSVVFGDTYYLVVWSDYRGDSRDIYGTRINTQGQVLDPIGIPISTAVSSQRRPAVTFGSNNFFVVWDDYRNAVDRDIYGTRVSQTGIVIDSTGIAISTAFDNQWYPAVAFDGTNYFAVWEDDRQGENIYGTRIDTTGLVLDSLGICLTTGADEELLPAVGFGITNYLVCWTDLRLDGDIYATRVDAQGIVLDPEGILLTTGINNQYDPKIAFDGNNYLVVWEDTRNGYDIFGARISPLGVVLDSSAIPISIADGEQDLSEVIYDGNQYFVLWTDYRNGNPDIYGARVNADGIVLDPDGIPITTANYQQRFPQVVFGDNNYFVVWHDYRSGNYDIYGTRVNTDGTVLDPDGIPISTANLDQMYPQVVFGGNNYFVVWQDSRSGNYDIYGARVSQNGVVLDPNGIPISTANYSQYSPQVVFGGNNYFVVWQDSRSTNPRIYGARITLSGVVLEPNGIPISTANYSQYYPQVIFGGNNYFVVWQEYRTGLKIYGARVTLSGVVLEPNGIPIDTAGYSASPQLILSNDNYFIIWQDYQNNNLDIYGARVNQAGVVIDTFSVTTQPGDQHSPALASGLGNQVLITYYSWTDDYQGRTYNANRIWAKFAPPLGMSEPATFANILELSIFPNPARSYLAIRTPLTANRSTLKIFDVSGKMIREFVPPSGKSEIKISLKGINPGVYFLQIGKETKKFLVAK</sequence>
<evidence type="ECO:0000259" key="1">
    <source>
        <dbReference type="Pfam" id="PF18962"/>
    </source>
</evidence>
<name>A0A7C6AAC0_UNCW3</name>
<dbReference type="NCBIfam" id="TIGR04183">
    <property type="entry name" value="Por_Secre_tail"/>
    <property type="match status" value="1"/>
</dbReference>
<dbReference type="PANTHER" id="PTHR36842:SF1">
    <property type="entry name" value="PROTEIN TOLB"/>
    <property type="match status" value="1"/>
</dbReference>
<gene>
    <name evidence="2" type="ORF">ENW73_09200</name>
</gene>
<organism evidence="2">
    <name type="scientific">candidate division WOR-3 bacterium</name>
    <dbReference type="NCBI Taxonomy" id="2052148"/>
    <lineage>
        <taxon>Bacteria</taxon>
        <taxon>Bacteria division WOR-3</taxon>
    </lineage>
</organism>
<comment type="caution">
    <text evidence="2">The sequence shown here is derived from an EMBL/GenBank/DDBJ whole genome shotgun (WGS) entry which is preliminary data.</text>
</comment>
<dbReference type="Pfam" id="PF18962">
    <property type="entry name" value="Por_Secre_tail"/>
    <property type="match status" value="1"/>
</dbReference>
<dbReference type="AlphaFoldDB" id="A0A7C6AAC0"/>
<protein>
    <submittedName>
        <fullName evidence="2">T9SS type A sorting domain-containing protein</fullName>
    </submittedName>
</protein>
<reference evidence="2" key="1">
    <citation type="journal article" date="2020" name="mSystems">
        <title>Genome- and Community-Level Interaction Insights into Carbon Utilization and Element Cycling Functions of Hydrothermarchaeota in Hydrothermal Sediment.</title>
        <authorList>
            <person name="Zhou Z."/>
            <person name="Liu Y."/>
            <person name="Xu W."/>
            <person name="Pan J."/>
            <person name="Luo Z.H."/>
            <person name="Li M."/>
        </authorList>
    </citation>
    <scope>NUCLEOTIDE SEQUENCE [LARGE SCALE GENOMIC DNA]</scope>
    <source>
        <strain evidence="2">SpSt-876</strain>
    </source>
</reference>
<feature type="domain" description="Secretion system C-terminal sorting" evidence="1">
    <location>
        <begin position="859"/>
        <end position="926"/>
    </location>
</feature>
<dbReference type="InterPro" id="IPR026444">
    <property type="entry name" value="Secre_tail"/>
</dbReference>
<proteinExistence type="predicted"/>
<accession>A0A7C6AAC0</accession>